<sequence>MRWPARATHAWGLVGSMSRGTAVVSSGTGQCVCVLCWRRYTDLPQGFRFLFVVLVPLAGAAAAAAAAGAGAGVLVVVVLLLAADVRRR</sequence>
<reference evidence="4" key="2">
    <citation type="submission" date="2019-09" db="UniProtKB">
        <authorList>
            <consortium name="WormBaseParasite"/>
        </authorList>
    </citation>
    <scope>IDENTIFICATION</scope>
</reference>
<organism evidence="3 4">
    <name type="scientific">Heligmosomoides polygyrus</name>
    <name type="common">Parasitic roundworm</name>
    <dbReference type="NCBI Taxonomy" id="6339"/>
    <lineage>
        <taxon>Eukaryota</taxon>
        <taxon>Metazoa</taxon>
        <taxon>Ecdysozoa</taxon>
        <taxon>Nematoda</taxon>
        <taxon>Chromadorea</taxon>
        <taxon>Rhabditida</taxon>
        <taxon>Rhabditina</taxon>
        <taxon>Rhabditomorpha</taxon>
        <taxon>Strongyloidea</taxon>
        <taxon>Heligmosomidae</taxon>
        <taxon>Heligmosomoides</taxon>
    </lineage>
</organism>
<dbReference type="EMBL" id="UZAH01026469">
    <property type="protein sequence ID" value="VDO81210.1"/>
    <property type="molecule type" value="Genomic_DNA"/>
</dbReference>
<evidence type="ECO:0000313" key="2">
    <source>
        <dbReference type="EMBL" id="VDO81210.1"/>
    </source>
</evidence>
<evidence type="ECO:0000313" key="4">
    <source>
        <dbReference type="WBParaSite" id="HPBE_0000953301-mRNA-1"/>
    </source>
</evidence>
<keyword evidence="3" id="KW-1185">Reference proteome</keyword>
<keyword evidence="1" id="KW-1133">Transmembrane helix</keyword>
<dbReference type="Proteomes" id="UP000050761">
    <property type="component" value="Unassembled WGS sequence"/>
</dbReference>
<evidence type="ECO:0000256" key="1">
    <source>
        <dbReference type="SAM" id="Phobius"/>
    </source>
</evidence>
<dbReference type="WBParaSite" id="HPBE_0000953301-mRNA-1">
    <property type="protein sequence ID" value="HPBE_0000953301-mRNA-1"/>
    <property type="gene ID" value="HPBE_0000953301"/>
</dbReference>
<reference evidence="2 3" key="1">
    <citation type="submission" date="2018-11" db="EMBL/GenBank/DDBJ databases">
        <authorList>
            <consortium name="Pathogen Informatics"/>
        </authorList>
    </citation>
    <scope>NUCLEOTIDE SEQUENCE [LARGE SCALE GENOMIC DNA]</scope>
</reference>
<keyword evidence="1" id="KW-0472">Membrane</keyword>
<name>A0A183FPI8_HELPZ</name>
<protein>
    <submittedName>
        <fullName evidence="4">Secreted protein</fullName>
    </submittedName>
</protein>
<evidence type="ECO:0000313" key="3">
    <source>
        <dbReference type="Proteomes" id="UP000050761"/>
    </source>
</evidence>
<dbReference type="AlphaFoldDB" id="A0A183FPI8"/>
<proteinExistence type="predicted"/>
<accession>A0A183FPI8</accession>
<accession>A0A3P7Y112</accession>
<gene>
    <name evidence="2" type="ORF">HPBE_LOCUS9534</name>
</gene>
<keyword evidence="1" id="KW-0812">Transmembrane</keyword>
<feature type="transmembrane region" description="Helical" evidence="1">
    <location>
        <begin position="49"/>
        <end position="82"/>
    </location>
</feature>